<evidence type="ECO:0000313" key="2">
    <source>
        <dbReference type="EMBL" id="DAD73617.1"/>
    </source>
</evidence>
<feature type="compositionally biased region" description="Basic and acidic residues" evidence="1">
    <location>
        <begin position="1"/>
        <end position="10"/>
    </location>
</feature>
<name>A0A8S5LUB5_9CAUD</name>
<protein>
    <submittedName>
        <fullName evidence="2">Uncharacterized protein</fullName>
    </submittedName>
</protein>
<organism evidence="2">
    <name type="scientific">Podoviridae sp. cti6G1</name>
    <dbReference type="NCBI Taxonomy" id="2826570"/>
    <lineage>
        <taxon>Viruses</taxon>
        <taxon>Duplodnaviria</taxon>
        <taxon>Heunggongvirae</taxon>
        <taxon>Uroviricota</taxon>
        <taxon>Caudoviricetes</taxon>
    </lineage>
</organism>
<proteinExistence type="predicted"/>
<reference evidence="2" key="1">
    <citation type="journal article" date="2021" name="Proc. Natl. Acad. Sci. U.S.A.">
        <title>A Catalog of Tens of Thousands of Viruses from Human Metagenomes Reveals Hidden Associations with Chronic Diseases.</title>
        <authorList>
            <person name="Tisza M.J."/>
            <person name="Buck C.B."/>
        </authorList>
    </citation>
    <scope>NUCLEOTIDE SEQUENCE</scope>
    <source>
        <strain evidence="2">Cti6G1</strain>
    </source>
</reference>
<evidence type="ECO:0000256" key="1">
    <source>
        <dbReference type="SAM" id="MobiDB-lite"/>
    </source>
</evidence>
<feature type="region of interest" description="Disordered" evidence="1">
    <location>
        <begin position="1"/>
        <end position="20"/>
    </location>
</feature>
<accession>A0A8S5LUB5</accession>
<sequence length="64" mass="7037">MVTLARRTDGSDLSYGSRVSPRKCGLSFARRQSRYNMRIEAIPTGRKAATPCRLPHSLSQGGDV</sequence>
<dbReference type="EMBL" id="BK014740">
    <property type="protein sequence ID" value="DAD73617.1"/>
    <property type="molecule type" value="Genomic_DNA"/>
</dbReference>